<keyword evidence="4" id="KW-1185">Reference proteome</keyword>
<evidence type="ECO:0000313" key="4">
    <source>
        <dbReference type="Proteomes" id="UP000632273"/>
    </source>
</evidence>
<feature type="compositionally biased region" description="Polar residues" evidence="1">
    <location>
        <begin position="28"/>
        <end position="37"/>
    </location>
</feature>
<feature type="transmembrane region" description="Helical" evidence="2">
    <location>
        <begin position="61"/>
        <end position="81"/>
    </location>
</feature>
<feature type="compositionally biased region" description="Low complexity" evidence="1">
    <location>
        <begin position="464"/>
        <end position="492"/>
    </location>
</feature>
<keyword evidence="2" id="KW-0472">Membrane</keyword>
<evidence type="ECO:0000256" key="1">
    <source>
        <dbReference type="SAM" id="MobiDB-lite"/>
    </source>
</evidence>
<evidence type="ECO:0008006" key="5">
    <source>
        <dbReference type="Google" id="ProtNLM"/>
    </source>
</evidence>
<evidence type="ECO:0000256" key="2">
    <source>
        <dbReference type="SAM" id="Phobius"/>
    </source>
</evidence>
<dbReference type="EMBL" id="BMHT01000009">
    <property type="protein sequence ID" value="GGF26200.1"/>
    <property type="molecule type" value="Genomic_DNA"/>
</dbReference>
<protein>
    <recommendedName>
        <fullName evidence="5">Photosynthesis system II assembly factor Ycf48/Hcf136-like domain-containing protein</fullName>
    </recommendedName>
</protein>
<dbReference type="SUPFAM" id="SSF110296">
    <property type="entry name" value="Oligoxyloglucan reducing end-specific cellobiohydrolase"/>
    <property type="match status" value="1"/>
</dbReference>
<keyword evidence="2" id="KW-0812">Transmembrane</keyword>
<feature type="compositionally biased region" description="Low complexity" evidence="1">
    <location>
        <begin position="414"/>
        <end position="439"/>
    </location>
</feature>
<keyword evidence="2" id="KW-1133">Transmembrane helix</keyword>
<dbReference type="RefSeq" id="WP_188816059.1">
    <property type="nucleotide sequence ID" value="NZ_BMHT01000009.1"/>
</dbReference>
<sequence>MALITKQSTQKDPDSAPASSSSAADIAQSTDVHQGSKPSPSPPPLGPAELRSAYQQVGQQLRVWLGLGVVLLLLGLALWRWGPRERLSEQALVPTGGYTFRQAGTTSGPNGAIWLWILADTANRAQVLLSADTGHTWQARDLGLPSSRAKALALGWGEWGKGLVVGDSGWVRTLDNVFEAPTQGSSRQLGRDKDGERNFQAVAVDPAGRTAVLLQTNGYAQLTQDQGQNWQAANSFLDIPRKDDRNPPKPGLVTYWPARKSFVLTSRWDNSELAPDNSITTSGAERTLPLTDSVLTTATDAQARHRVYVARNGDTRFTWQPDTTGKAAPLEIRASLFGPNVQAAGLVFWQPNTLDSALLLVNAPGGGQLRRIAVRARLDEALEQFKKSYAARQPFKTAGTPPSLATNPAKLNPGAGAKKSSKSASSTASKTSSQAASQSGNAKGNTSNNPRGNLPTTSDEEVVGKGSSPKSSSENNPVQQSPVQQSPVQQTRPPRRGTDTLANPQRQQKAAPFTQGKN</sequence>
<accession>A0ABQ1UV25</accession>
<organism evidence="3 4">
    <name type="scientific">Hymenobacter cavernae</name>
    <dbReference type="NCBI Taxonomy" id="2044852"/>
    <lineage>
        <taxon>Bacteria</taxon>
        <taxon>Pseudomonadati</taxon>
        <taxon>Bacteroidota</taxon>
        <taxon>Cytophagia</taxon>
        <taxon>Cytophagales</taxon>
        <taxon>Hymenobacteraceae</taxon>
        <taxon>Hymenobacter</taxon>
    </lineage>
</organism>
<feature type="compositionally biased region" description="Polar residues" evidence="1">
    <location>
        <begin position="440"/>
        <end position="457"/>
    </location>
</feature>
<evidence type="ECO:0000313" key="3">
    <source>
        <dbReference type="EMBL" id="GGF26200.1"/>
    </source>
</evidence>
<reference evidence="4" key="1">
    <citation type="journal article" date="2019" name="Int. J. Syst. Evol. Microbiol.">
        <title>The Global Catalogue of Microorganisms (GCM) 10K type strain sequencing project: providing services to taxonomists for standard genome sequencing and annotation.</title>
        <authorList>
            <consortium name="The Broad Institute Genomics Platform"/>
            <consortium name="The Broad Institute Genome Sequencing Center for Infectious Disease"/>
            <person name="Wu L."/>
            <person name="Ma J."/>
        </authorList>
    </citation>
    <scope>NUCLEOTIDE SEQUENCE [LARGE SCALE GENOMIC DNA]</scope>
    <source>
        <strain evidence="4">CGMCC 1.15197</strain>
    </source>
</reference>
<name>A0ABQ1UV25_9BACT</name>
<dbReference type="Proteomes" id="UP000632273">
    <property type="component" value="Unassembled WGS sequence"/>
</dbReference>
<proteinExistence type="predicted"/>
<feature type="region of interest" description="Disordered" evidence="1">
    <location>
        <begin position="1"/>
        <end position="49"/>
    </location>
</feature>
<feature type="region of interest" description="Disordered" evidence="1">
    <location>
        <begin position="393"/>
        <end position="518"/>
    </location>
</feature>
<comment type="caution">
    <text evidence="3">The sequence shown here is derived from an EMBL/GenBank/DDBJ whole genome shotgun (WGS) entry which is preliminary data.</text>
</comment>
<gene>
    <name evidence="3" type="ORF">GCM10011383_42140</name>
</gene>
<feature type="compositionally biased region" description="Low complexity" evidence="1">
    <location>
        <begin position="15"/>
        <end position="27"/>
    </location>
</feature>